<reference evidence="2 3" key="1">
    <citation type="journal article" date="2007" name="Science">
        <title>Sea anemone genome reveals ancestral eumetazoan gene repertoire and genomic organization.</title>
        <authorList>
            <person name="Putnam N.H."/>
            <person name="Srivastava M."/>
            <person name="Hellsten U."/>
            <person name="Dirks B."/>
            <person name="Chapman J."/>
            <person name="Salamov A."/>
            <person name="Terry A."/>
            <person name="Shapiro H."/>
            <person name="Lindquist E."/>
            <person name="Kapitonov V.V."/>
            <person name="Jurka J."/>
            <person name="Genikhovich G."/>
            <person name="Grigoriev I.V."/>
            <person name="Lucas S.M."/>
            <person name="Steele R.E."/>
            <person name="Finnerty J.R."/>
            <person name="Technau U."/>
            <person name="Martindale M.Q."/>
            <person name="Rokhsar D.S."/>
        </authorList>
    </citation>
    <scope>NUCLEOTIDE SEQUENCE [LARGE SCALE GENOMIC DNA]</scope>
    <source>
        <strain evidence="3">CH2 X CH6</strain>
    </source>
</reference>
<sequence length="115" mass="12986">SGYYLYLEASSPAQEGYKARLLSKVFKASPVRCLSFWYQMYGSAMGELSVYVTANGVEERVWSRQGNQGDMWLKGHVTFNSSSDYQVIFEGVRGKGFYADIAIDDVTFQESQCCK</sequence>
<dbReference type="AlphaFoldDB" id="A7RVF6"/>
<dbReference type="HOGENOM" id="CLU_098682_1_0_1"/>
<dbReference type="InterPro" id="IPR000998">
    <property type="entry name" value="MAM_dom"/>
</dbReference>
<dbReference type="InParanoid" id="A7RVF6"/>
<dbReference type="GO" id="GO:0016020">
    <property type="term" value="C:membrane"/>
    <property type="evidence" value="ECO:0007669"/>
    <property type="project" value="InterPro"/>
</dbReference>
<feature type="non-terminal residue" evidence="2">
    <location>
        <position position="1"/>
    </location>
</feature>
<dbReference type="OMA" id="NNRTWAC"/>
<dbReference type="SUPFAM" id="SSF49899">
    <property type="entry name" value="Concanavalin A-like lectins/glucanases"/>
    <property type="match status" value="1"/>
</dbReference>
<dbReference type="EMBL" id="DS469543">
    <property type="protein sequence ID" value="EDO44567.1"/>
    <property type="molecule type" value="Genomic_DNA"/>
</dbReference>
<feature type="domain" description="MAM" evidence="1">
    <location>
        <begin position="1"/>
        <end position="115"/>
    </location>
</feature>
<name>A7RVF6_NEMVE</name>
<dbReference type="Gene3D" id="2.60.120.200">
    <property type="match status" value="1"/>
</dbReference>
<dbReference type="Pfam" id="PF00629">
    <property type="entry name" value="MAM"/>
    <property type="match status" value="1"/>
</dbReference>
<organism evidence="2 3">
    <name type="scientific">Nematostella vectensis</name>
    <name type="common">Starlet sea anemone</name>
    <dbReference type="NCBI Taxonomy" id="45351"/>
    <lineage>
        <taxon>Eukaryota</taxon>
        <taxon>Metazoa</taxon>
        <taxon>Cnidaria</taxon>
        <taxon>Anthozoa</taxon>
        <taxon>Hexacorallia</taxon>
        <taxon>Actiniaria</taxon>
        <taxon>Edwardsiidae</taxon>
        <taxon>Nematostella</taxon>
    </lineage>
</organism>
<dbReference type="PROSITE" id="PS50060">
    <property type="entry name" value="MAM_2"/>
    <property type="match status" value="1"/>
</dbReference>
<dbReference type="PANTHER" id="PTHR23282">
    <property type="entry name" value="APICAL ENDOSOMAL GLYCOPROTEIN PRECURSOR"/>
    <property type="match status" value="1"/>
</dbReference>
<dbReference type="InterPro" id="IPR013320">
    <property type="entry name" value="ConA-like_dom_sf"/>
</dbReference>
<gene>
    <name evidence="2" type="ORF">NEMVEDRAFT_v1g94714</name>
</gene>
<evidence type="ECO:0000313" key="2">
    <source>
        <dbReference type="EMBL" id="EDO44567.1"/>
    </source>
</evidence>
<dbReference type="PANTHER" id="PTHR23282:SF142">
    <property type="entry name" value="MAM DOMAIN-CONTAINING PROTEIN"/>
    <property type="match status" value="1"/>
</dbReference>
<dbReference type="InterPro" id="IPR051560">
    <property type="entry name" value="MAM_domain-containing"/>
</dbReference>
<keyword evidence="3" id="KW-1185">Reference proteome</keyword>
<dbReference type="CDD" id="cd06263">
    <property type="entry name" value="MAM"/>
    <property type="match status" value="1"/>
</dbReference>
<proteinExistence type="predicted"/>
<dbReference type="PROSITE" id="PS00740">
    <property type="entry name" value="MAM_1"/>
    <property type="match status" value="1"/>
</dbReference>
<protein>
    <recommendedName>
        <fullName evidence="1">MAM domain-containing protein</fullName>
    </recommendedName>
</protein>
<accession>A7RVF6</accession>
<dbReference type="Proteomes" id="UP000001593">
    <property type="component" value="Unassembled WGS sequence"/>
</dbReference>
<dbReference type="eggNOG" id="ENOG502QSMD">
    <property type="taxonomic scope" value="Eukaryota"/>
</dbReference>
<evidence type="ECO:0000259" key="1">
    <source>
        <dbReference type="PROSITE" id="PS50060"/>
    </source>
</evidence>
<dbReference type="SMART" id="SM00137">
    <property type="entry name" value="MAM"/>
    <property type="match status" value="1"/>
</dbReference>
<evidence type="ECO:0000313" key="3">
    <source>
        <dbReference type="Proteomes" id="UP000001593"/>
    </source>
</evidence>